<keyword evidence="1" id="KW-0378">Hydrolase</keyword>
<dbReference type="InterPro" id="IPR023365">
    <property type="entry name" value="Sortase_dom-sf"/>
</dbReference>
<evidence type="ECO:0000256" key="1">
    <source>
        <dbReference type="ARBA" id="ARBA00022801"/>
    </source>
</evidence>
<dbReference type="SUPFAM" id="SSF63817">
    <property type="entry name" value="Sortase"/>
    <property type="match status" value="1"/>
</dbReference>
<name>A0ABV6L159_9BACI</name>
<comment type="caution">
    <text evidence="2">The sequence shown here is derived from an EMBL/GenBank/DDBJ whole genome shotgun (WGS) entry which is preliminary data.</text>
</comment>
<dbReference type="Pfam" id="PF04203">
    <property type="entry name" value="Sortase"/>
    <property type="match status" value="1"/>
</dbReference>
<dbReference type="CDD" id="cd05828">
    <property type="entry name" value="Sortase_D_1"/>
    <property type="match status" value="1"/>
</dbReference>
<proteinExistence type="predicted"/>
<accession>A0ABV6L159</accession>
<dbReference type="NCBIfam" id="NF033746">
    <property type="entry name" value="class_D_sortase"/>
    <property type="match status" value="1"/>
</dbReference>
<dbReference type="Proteomes" id="UP001589738">
    <property type="component" value="Unassembled WGS sequence"/>
</dbReference>
<dbReference type="InterPro" id="IPR041999">
    <property type="entry name" value="Sortase_D_1"/>
</dbReference>
<protein>
    <submittedName>
        <fullName evidence="2">Class D sortase</fullName>
    </submittedName>
</protein>
<organism evidence="2 3">
    <name type="scientific">Robertmurraya beringensis</name>
    <dbReference type="NCBI Taxonomy" id="641660"/>
    <lineage>
        <taxon>Bacteria</taxon>
        <taxon>Bacillati</taxon>
        <taxon>Bacillota</taxon>
        <taxon>Bacilli</taxon>
        <taxon>Bacillales</taxon>
        <taxon>Bacillaceae</taxon>
        <taxon>Robertmurraya</taxon>
    </lineage>
</organism>
<evidence type="ECO:0000313" key="3">
    <source>
        <dbReference type="Proteomes" id="UP001589738"/>
    </source>
</evidence>
<dbReference type="RefSeq" id="WP_340903490.1">
    <property type="nucleotide sequence ID" value="NZ_JBHLUU010000127.1"/>
</dbReference>
<dbReference type="InterPro" id="IPR053525">
    <property type="entry name" value="Sortase_D"/>
</dbReference>
<gene>
    <name evidence="2" type="ORF">ACFFHF_23180</name>
</gene>
<keyword evidence="3" id="KW-1185">Reference proteome</keyword>
<reference evidence="2 3" key="1">
    <citation type="submission" date="2024-09" db="EMBL/GenBank/DDBJ databases">
        <authorList>
            <person name="Sun Q."/>
            <person name="Mori K."/>
        </authorList>
    </citation>
    <scope>NUCLEOTIDE SEQUENCE [LARGE SCALE GENOMIC DNA]</scope>
    <source>
        <strain evidence="2 3">CGMCC 1.9126</strain>
    </source>
</reference>
<dbReference type="Gene3D" id="2.40.260.10">
    <property type="entry name" value="Sortase"/>
    <property type="match status" value="1"/>
</dbReference>
<dbReference type="NCBIfam" id="TIGR01076">
    <property type="entry name" value="sortase_fam"/>
    <property type="match status" value="1"/>
</dbReference>
<dbReference type="EMBL" id="JBHLUU010000127">
    <property type="protein sequence ID" value="MFC0478096.1"/>
    <property type="molecule type" value="Genomic_DNA"/>
</dbReference>
<dbReference type="InterPro" id="IPR005754">
    <property type="entry name" value="Sortase"/>
</dbReference>
<evidence type="ECO:0000313" key="2">
    <source>
        <dbReference type="EMBL" id="MFC0478096.1"/>
    </source>
</evidence>
<sequence>MKINMLAAGLLLIGVSLAAVNMYYYLEGTLSIQQVKMDSPLPVKVTEASSDKQWPLYDVKPSVGEKFAELYIPRLEQVFPIYEGTGTEVLRTGVGHYIRSALPGEENHTILSGHRDTVFRGLRHLKEDDELVVTTPEGAFTYKIYRIRIVTADDHSVMAPKPRATLTLTTCYPFYFLGNAPERYIISAKLINKQRVITWNPSR</sequence>